<evidence type="ECO:0000256" key="1">
    <source>
        <dbReference type="SAM" id="SignalP"/>
    </source>
</evidence>
<dbReference type="AlphaFoldDB" id="A0A2K3JR10"/>
<dbReference type="Proteomes" id="UP000236291">
    <property type="component" value="Unassembled WGS sequence"/>
</dbReference>
<protein>
    <submittedName>
        <fullName evidence="2">Uncharacterized protein</fullName>
    </submittedName>
</protein>
<evidence type="ECO:0000313" key="3">
    <source>
        <dbReference type="Proteomes" id="UP000236291"/>
    </source>
</evidence>
<accession>A0A2K3JR10</accession>
<feature type="signal peptide" evidence="1">
    <location>
        <begin position="1"/>
        <end position="17"/>
    </location>
</feature>
<dbReference type="STRING" id="57577.A0A2K3JR10"/>
<comment type="caution">
    <text evidence="2">The sequence shown here is derived from an EMBL/GenBank/DDBJ whole genome shotgun (WGS) entry which is preliminary data.</text>
</comment>
<keyword evidence="1" id="KW-0732">Signal</keyword>
<evidence type="ECO:0000313" key="2">
    <source>
        <dbReference type="EMBL" id="PNX56479.1"/>
    </source>
</evidence>
<organism evidence="2 3">
    <name type="scientific">Trifolium pratense</name>
    <name type="common">Red clover</name>
    <dbReference type="NCBI Taxonomy" id="57577"/>
    <lineage>
        <taxon>Eukaryota</taxon>
        <taxon>Viridiplantae</taxon>
        <taxon>Streptophyta</taxon>
        <taxon>Embryophyta</taxon>
        <taxon>Tracheophyta</taxon>
        <taxon>Spermatophyta</taxon>
        <taxon>Magnoliopsida</taxon>
        <taxon>eudicotyledons</taxon>
        <taxon>Gunneridae</taxon>
        <taxon>Pentapetalae</taxon>
        <taxon>rosids</taxon>
        <taxon>fabids</taxon>
        <taxon>Fabales</taxon>
        <taxon>Fabaceae</taxon>
        <taxon>Papilionoideae</taxon>
        <taxon>50 kb inversion clade</taxon>
        <taxon>NPAAA clade</taxon>
        <taxon>Hologalegina</taxon>
        <taxon>IRL clade</taxon>
        <taxon>Trifolieae</taxon>
        <taxon>Trifolium</taxon>
    </lineage>
</organism>
<dbReference type="EMBL" id="ASHM01119691">
    <property type="protein sequence ID" value="PNX56479.1"/>
    <property type="molecule type" value="Genomic_DNA"/>
</dbReference>
<reference evidence="2 3" key="1">
    <citation type="journal article" date="2014" name="Am. J. Bot.">
        <title>Genome assembly and annotation for red clover (Trifolium pratense; Fabaceae).</title>
        <authorList>
            <person name="Istvanek J."/>
            <person name="Jaros M."/>
            <person name="Krenek A."/>
            <person name="Repkova J."/>
        </authorList>
    </citation>
    <scope>NUCLEOTIDE SEQUENCE [LARGE SCALE GENOMIC DNA]</scope>
    <source>
        <strain evidence="3">cv. Tatra</strain>
        <tissue evidence="2">Young leaves</tissue>
    </source>
</reference>
<proteinExistence type="predicted"/>
<reference evidence="2 3" key="2">
    <citation type="journal article" date="2017" name="Front. Plant Sci.">
        <title>Gene Classification and Mining of Molecular Markers Useful in Red Clover (Trifolium pratense) Breeding.</title>
        <authorList>
            <person name="Istvanek J."/>
            <person name="Dluhosova J."/>
            <person name="Dluhos P."/>
            <person name="Patkova L."/>
            <person name="Nedelnik J."/>
            <person name="Repkova J."/>
        </authorList>
    </citation>
    <scope>NUCLEOTIDE SEQUENCE [LARGE SCALE GENOMIC DNA]</scope>
    <source>
        <strain evidence="3">cv. Tatra</strain>
        <tissue evidence="2">Young leaves</tissue>
    </source>
</reference>
<dbReference type="PANTHER" id="PTHR21529">
    <property type="entry name" value="MAMMARY TURMOR VIRUS RECEPTOR HOMOLOG 1, 2 MTVR1, 2"/>
    <property type="match status" value="1"/>
</dbReference>
<dbReference type="PANTHER" id="PTHR21529:SF4">
    <property type="entry name" value="TPR AND ANKYRIN REPEAT-CONTAINING PROTEIN 1"/>
    <property type="match status" value="1"/>
</dbReference>
<sequence>MLLLRSFSFLLSGKLYLQTCEESDLKRAADCFNLAGCYETAAQVYARGSFFSDCLTVCAKGRLFEIGFSYIQHWKQNKNDDRGMIKSLDLNTIEQKFLESCAQNYLDHKDTSSVMKLVKTFHTMDSKRVFLQSLNLLDELLVLEEESGNFLEAVNVAMMLGDIQ</sequence>
<feature type="non-terminal residue" evidence="2">
    <location>
        <position position="164"/>
    </location>
</feature>
<feature type="chain" id="PRO_5014459298" evidence="1">
    <location>
        <begin position="18"/>
        <end position="164"/>
    </location>
</feature>
<dbReference type="InterPro" id="IPR039904">
    <property type="entry name" value="TRANK1"/>
</dbReference>
<name>A0A2K3JR10_TRIPR</name>
<gene>
    <name evidence="2" type="ORF">L195_g058226</name>
</gene>